<dbReference type="PANTHER" id="PTHR46211:SF1">
    <property type="entry name" value="GLYCEROPHOSPHODIESTER PHOSPHODIESTERASE, CYTOPLASMIC"/>
    <property type="match status" value="1"/>
</dbReference>
<dbReference type="Proteomes" id="UP000824094">
    <property type="component" value="Unassembled WGS sequence"/>
</dbReference>
<dbReference type="AlphaFoldDB" id="A0A9D1MGQ6"/>
<protein>
    <recommendedName>
        <fullName evidence="1">GP-PDE domain-containing protein</fullName>
    </recommendedName>
</protein>
<accession>A0A9D1MGQ6</accession>
<dbReference type="SUPFAM" id="SSF51695">
    <property type="entry name" value="PLC-like phosphodiesterases"/>
    <property type="match status" value="1"/>
</dbReference>
<evidence type="ECO:0000259" key="1">
    <source>
        <dbReference type="PROSITE" id="PS51704"/>
    </source>
</evidence>
<reference evidence="2" key="1">
    <citation type="submission" date="2020-10" db="EMBL/GenBank/DDBJ databases">
        <authorList>
            <person name="Gilroy R."/>
        </authorList>
    </citation>
    <scope>NUCLEOTIDE SEQUENCE</scope>
    <source>
        <strain evidence="2">18911</strain>
    </source>
</reference>
<dbReference type="Pfam" id="PF03009">
    <property type="entry name" value="GDPD"/>
    <property type="match status" value="1"/>
</dbReference>
<dbReference type="PROSITE" id="PS51257">
    <property type="entry name" value="PROKAR_LIPOPROTEIN"/>
    <property type="match status" value="1"/>
</dbReference>
<evidence type="ECO:0000313" key="2">
    <source>
        <dbReference type="EMBL" id="HIU59987.1"/>
    </source>
</evidence>
<dbReference type="GO" id="GO:0006629">
    <property type="term" value="P:lipid metabolic process"/>
    <property type="evidence" value="ECO:0007669"/>
    <property type="project" value="InterPro"/>
</dbReference>
<comment type="caution">
    <text evidence="2">The sequence shown here is derived from an EMBL/GenBank/DDBJ whole genome shotgun (WGS) entry which is preliminary data.</text>
</comment>
<evidence type="ECO:0000313" key="3">
    <source>
        <dbReference type="Proteomes" id="UP000824094"/>
    </source>
</evidence>
<proteinExistence type="predicted"/>
<dbReference type="PANTHER" id="PTHR46211">
    <property type="entry name" value="GLYCEROPHOSPHORYL DIESTER PHOSPHODIESTERASE"/>
    <property type="match status" value="1"/>
</dbReference>
<reference evidence="2" key="2">
    <citation type="journal article" date="2021" name="PeerJ">
        <title>Extensive microbial diversity within the chicken gut microbiome revealed by metagenomics and culture.</title>
        <authorList>
            <person name="Gilroy R."/>
            <person name="Ravi A."/>
            <person name="Getino M."/>
            <person name="Pursley I."/>
            <person name="Horton D.L."/>
            <person name="Alikhan N.F."/>
            <person name="Baker D."/>
            <person name="Gharbi K."/>
            <person name="Hall N."/>
            <person name="Watson M."/>
            <person name="Adriaenssens E.M."/>
            <person name="Foster-Nyarko E."/>
            <person name="Jarju S."/>
            <person name="Secka A."/>
            <person name="Antonio M."/>
            <person name="Oren A."/>
            <person name="Chaudhuri R.R."/>
            <person name="La Ragione R."/>
            <person name="Hildebrand F."/>
            <person name="Pallen M.J."/>
        </authorList>
    </citation>
    <scope>NUCLEOTIDE SEQUENCE</scope>
    <source>
        <strain evidence="2">18911</strain>
    </source>
</reference>
<dbReference type="InterPro" id="IPR030395">
    <property type="entry name" value="GP_PDE_dom"/>
</dbReference>
<sequence length="280" mass="31042">MRKTIVKILAIVLCAIAVIIGCGFGITYAVLSAGAKNLPEDYSIGKNVKFIAHRGLSGEYYENSEQAFRAAADSDFFYGIETDIYFTADGVAVCAHDDDAFTDAAVTITQSRYSDIAKLPLKENSYGFTGTEICTMDTYLSICAESGKAAVIELKQEDMTDEEIKFIIDSAREYCGDNFVLICFDKAAIEVAESYDNGIVTQHLSNNGFLGLLSVWDGYNISLTHGKMSKTLVREAHKHGREVGVWTVNEYDLVEKYADMGVDYITTNFDYGSRWNESHR</sequence>
<dbReference type="EMBL" id="DVNF01000039">
    <property type="protein sequence ID" value="HIU59987.1"/>
    <property type="molecule type" value="Genomic_DNA"/>
</dbReference>
<dbReference type="Gene3D" id="3.20.20.190">
    <property type="entry name" value="Phosphatidylinositol (PI) phosphodiesterase"/>
    <property type="match status" value="1"/>
</dbReference>
<dbReference type="InterPro" id="IPR017946">
    <property type="entry name" value="PLC-like_Pdiesterase_TIM-brl"/>
</dbReference>
<gene>
    <name evidence="2" type="ORF">IAB05_01200</name>
</gene>
<dbReference type="GO" id="GO:0008081">
    <property type="term" value="F:phosphoric diester hydrolase activity"/>
    <property type="evidence" value="ECO:0007669"/>
    <property type="project" value="InterPro"/>
</dbReference>
<dbReference type="PROSITE" id="PS51704">
    <property type="entry name" value="GP_PDE"/>
    <property type="match status" value="1"/>
</dbReference>
<feature type="domain" description="GP-PDE" evidence="1">
    <location>
        <begin position="48"/>
        <end position="277"/>
    </location>
</feature>
<name>A0A9D1MGQ6_9FIRM</name>
<organism evidence="2 3">
    <name type="scientific">Candidatus Stercoripulliclostridium merdigallinarum</name>
    <dbReference type="NCBI Taxonomy" id="2840951"/>
    <lineage>
        <taxon>Bacteria</taxon>
        <taxon>Bacillati</taxon>
        <taxon>Bacillota</taxon>
        <taxon>Clostridia</taxon>
        <taxon>Eubacteriales</taxon>
        <taxon>Candidatus Stercoripulliclostridium</taxon>
    </lineage>
</organism>